<proteinExistence type="predicted"/>
<reference evidence="1" key="1">
    <citation type="submission" date="2021-01" db="EMBL/GenBank/DDBJ databases">
        <authorList>
            <person name="Corre E."/>
            <person name="Pelletier E."/>
            <person name="Niang G."/>
            <person name="Scheremetjew M."/>
            <person name="Finn R."/>
            <person name="Kale V."/>
            <person name="Holt S."/>
            <person name="Cochrane G."/>
            <person name="Meng A."/>
            <person name="Brown T."/>
            <person name="Cohen L."/>
        </authorList>
    </citation>
    <scope>NUCLEOTIDE SEQUENCE</scope>
    <source>
        <strain evidence="1">CCCM811</strain>
    </source>
</reference>
<name>A0A7S3Z3E5_9EUKA</name>
<dbReference type="AlphaFoldDB" id="A0A7S3Z3E5"/>
<dbReference type="Gene3D" id="3.30.300.20">
    <property type="match status" value="1"/>
</dbReference>
<organism evidence="1">
    <name type="scientific">Lotharella globosa</name>
    <dbReference type="NCBI Taxonomy" id="91324"/>
    <lineage>
        <taxon>Eukaryota</taxon>
        <taxon>Sar</taxon>
        <taxon>Rhizaria</taxon>
        <taxon>Cercozoa</taxon>
        <taxon>Chlorarachniophyceae</taxon>
        <taxon>Lotharella</taxon>
    </lineage>
</organism>
<dbReference type="SUPFAM" id="SSF89919">
    <property type="entry name" value="Ribosome-binding factor A, RbfA"/>
    <property type="match status" value="1"/>
</dbReference>
<sequence length="113" mass="12947">MANVEGVFTQADDELAFRAYLKSVQYDKDDLCEAVSQALKKSIGKIRFHVGKVASMRKIPELRFKAYNVEDHMERISIAEEIRRLPKGELDPKVKGFTGKDDPIEWKLVSSKF</sequence>
<evidence type="ECO:0000313" key="1">
    <source>
        <dbReference type="EMBL" id="CAE0670528.1"/>
    </source>
</evidence>
<dbReference type="InterPro" id="IPR023799">
    <property type="entry name" value="RbfA_dom_sf"/>
</dbReference>
<gene>
    <name evidence="1" type="ORF">LGLO00237_LOCUS22166</name>
</gene>
<protein>
    <submittedName>
        <fullName evidence="1">Uncharacterized protein</fullName>
    </submittedName>
</protein>
<dbReference type="EMBL" id="HBIV01031073">
    <property type="protein sequence ID" value="CAE0670528.1"/>
    <property type="molecule type" value="Transcribed_RNA"/>
</dbReference>
<accession>A0A7S3Z3E5</accession>
<dbReference type="InterPro" id="IPR015946">
    <property type="entry name" value="KH_dom-like_a/b"/>
</dbReference>